<organism evidence="1 2">
    <name type="scientific">Pistacia atlantica</name>
    <dbReference type="NCBI Taxonomy" id="434234"/>
    <lineage>
        <taxon>Eukaryota</taxon>
        <taxon>Viridiplantae</taxon>
        <taxon>Streptophyta</taxon>
        <taxon>Embryophyta</taxon>
        <taxon>Tracheophyta</taxon>
        <taxon>Spermatophyta</taxon>
        <taxon>Magnoliopsida</taxon>
        <taxon>eudicotyledons</taxon>
        <taxon>Gunneridae</taxon>
        <taxon>Pentapetalae</taxon>
        <taxon>rosids</taxon>
        <taxon>malvids</taxon>
        <taxon>Sapindales</taxon>
        <taxon>Anacardiaceae</taxon>
        <taxon>Pistacia</taxon>
    </lineage>
</organism>
<gene>
    <name evidence="1" type="ORF">Patl1_34866</name>
</gene>
<evidence type="ECO:0000313" key="2">
    <source>
        <dbReference type="Proteomes" id="UP001164250"/>
    </source>
</evidence>
<dbReference type="EMBL" id="CM047910">
    <property type="protein sequence ID" value="KAJ0076311.1"/>
    <property type="molecule type" value="Genomic_DNA"/>
</dbReference>
<keyword evidence="2" id="KW-1185">Reference proteome</keyword>
<accession>A0ACC0ZSV3</accession>
<sequence>METKGPNVDQEVSINNFALIGESSISSIIGRL</sequence>
<reference evidence="2" key="1">
    <citation type="journal article" date="2023" name="G3 (Bethesda)">
        <title>Genome assembly and association tests identify interacting loci associated with vigor, precocity, and sex in interspecific pistachio rootstocks.</title>
        <authorList>
            <person name="Palmer W."/>
            <person name="Jacygrad E."/>
            <person name="Sagayaradj S."/>
            <person name="Cavanaugh K."/>
            <person name="Han R."/>
            <person name="Bertier L."/>
            <person name="Beede B."/>
            <person name="Kafkas S."/>
            <person name="Golino D."/>
            <person name="Preece J."/>
            <person name="Michelmore R."/>
        </authorList>
    </citation>
    <scope>NUCLEOTIDE SEQUENCE [LARGE SCALE GENOMIC DNA]</scope>
</reference>
<comment type="caution">
    <text evidence="1">The sequence shown here is derived from an EMBL/GenBank/DDBJ whole genome shotgun (WGS) entry which is preliminary data.</text>
</comment>
<name>A0ACC0ZSV3_9ROSI</name>
<evidence type="ECO:0000313" key="1">
    <source>
        <dbReference type="EMBL" id="KAJ0076311.1"/>
    </source>
</evidence>
<protein>
    <submittedName>
        <fullName evidence="1">Uncharacterized protein</fullName>
    </submittedName>
</protein>
<dbReference type="Proteomes" id="UP001164250">
    <property type="component" value="Chromosome 15"/>
</dbReference>
<proteinExistence type="predicted"/>